<dbReference type="PANTHER" id="PTHR43792">
    <property type="entry name" value="GNAT FAMILY, PUTATIVE (AFU_ORTHOLOGUE AFUA_3G00765)-RELATED-RELATED"/>
    <property type="match status" value="1"/>
</dbReference>
<dbReference type="InterPro" id="IPR000182">
    <property type="entry name" value="GNAT_dom"/>
</dbReference>
<dbReference type="AlphaFoldDB" id="A0A381ZSP2"/>
<evidence type="ECO:0000259" key="1">
    <source>
        <dbReference type="PROSITE" id="PS51186"/>
    </source>
</evidence>
<proteinExistence type="predicted"/>
<dbReference type="InterPro" id="IPR016181">
    <property type="entry name" value="Acyl_CoA_acyltransferase"/>
</dbReference>
<evidence type="ECO:0000313" key="2">
    <source>
        <dbReference type="EMBL" id="SVA92219.1"/>
    </source>
</evidence>
<dbReference type="Gene3D" id="3.40.630.30">
    <property type="match status" value="1"/>
</dbReference>
<dbReference type="EMBL" id="UINC01022492">
    <property type="protein sequence ID" value="SVA92219.1"/>
    <property type="molecule type" value="Genomic_DNA"/>
</dbReference>
<feature type="domain" description="N-acetyltransferase" evidence="1">
    <location>
        <begin position="11"/>
        <end position="172"/>
    </location>
</feature>
<accession>A0A381ZSP2</accession>
<organism evidence="2">
    <name type="scientific">marine metagenome</name>
    <dbReference type="NCBI Taxonomy" id="408172"/>
    <lineage>
        <taxon>unclassified sequences</taxon>
        <taxon>metagenomes</taxon>
        <taxon>ecological metagenomes</taxon>
    </lineage>
</organism>
<dbReference type="PANTHER" id="PTHR43792:SF1">
    <property type="entry name" value="N-ACETYLTRANSFERASE DOMAIN-CONTAINING PROTEIN"/>
    <property type="match status" value="1"/>
</dbReference>
<dbReference type="InterPro" id="IPR051531">
    <property type="entry name" value="N-acetyltransferase"/>
</dbReference>
<dbReference type="Pfam" id="PF13302">
    <property type="entry name" value="Acetyltransf_3"/>
    <property type="match status" value="1"/>
</dbReference>
<name>A0A381ZSP2_9ZZZZ</name>
<reference evidence="2" key="1">
    <citation type="submission" date="2018-05" db="EMBL/GenBank/DDBJ databases">
        <authorList>
            <person name="Lanie J.A."/>
            <person name="Ng W.-L."/>
            <person name="Kazmierczak K.M."/>
            <person name="Andrzejewski T.M."/>
            <person name="Davidsen T.M."/>
            <person name="Wayne K.J."/>
            <person name="Tettelin H."/>
            <person name="Glass J.I."/>
            <person name="Rusch D."/>
            <person name="Podicherti R."/>
            <person name="Tsui H.-C.T."/>
            <person name="Winkler M.E."/>
        </authorList>
    </citation>
    <scope>NUCLEOTIDE SEQUENCE</scope>
</reference>
<gene>
    <name evidence="2" type="ORF">METZ01_LOCUS145073</name>
</gene>
<dbReference type="SUPFAM" id="SSF55729">
    <property type="entry name" value="Acyl-CoA N-acyltransferases (Nat)"/>
    <property type="match status" value="1"/>
</dbReference>
<sequence>MTRIITETERLIIREWCLADIEALHKIMSDEEVMRYVWDYQPATFEQVEQFVQHCRAESSTQQWTTWPLISKHENMLIGYCGFLVRSYGEYEGETEMGWLVDRNYWGNGLATEAAQAVLTLGLENWSFNKVIASAREENTQSLKIMEKIGMTLISPSLNPKGRLVPHAMICNPTDKNT</sequence>
<dbReference type="PROSITE" id="PS51186">
    <property type="entry name" value="GNAT"/>
    <property type="match status" value="1"/>
</dbReference>
<protein>
    <recommendedName>
        <fullName evidence="1">N-acetyltransferase domain-containing protein</fullName>
    </recommendedName>
</protein>
<dbReference type="GO" id="GO:0016747">
    <property type="term" value="F:acyltransferase activity, transferring groups other than amino-acyl groups"/>
    <property type="evidence" value="ECO:0007669"/>
    <property type="project" value="InterPro"/>
</dbReference>